<reference evidence="3" key="1">
    <citation type="submission" date="2025-08" db="UniProtKB">
        <authorList>
            <consortium name="RefSeq"/>
        </authorList>
    </citation>
    <scope>IDENTIFICATION</scope>
    <source>
        <strain evidence="3">14028-0561.14</strain>
        <tissue evidence="3">Whole fly</tissue>
    </source>
</reference>
<evidence type="ECO:0000259" key="1">
    <source>
        <dbReference type="Pfam" id="PF15998"/>
    </source>
</evidence>
<proteinExistence type="predicted"/>
<protein>
    <recommendedName>
        <fullName evidence="1">DUF4773 domain-containing protein</fullName>
    </recommendedName>
</protein>
<evidence type="ECO:0000313" key="3">
    <source>
        <dbReference type="RefSeq" id="XP_017020500.1"/>
    </source>
</evidence>
<evidence type="ECO:0000313" key="2">
    <source>
        <dbReference type="Proteomes" id="UP001652661"/>
    </source>
</evidence>
<name>A0A6P4HXR1_DROKI</name>
<gene>
    <name evidence="3" type="primary">LOC108073409</name>
</gene>
<dbReference type="GeneID" id="108073409"/>
<organism evidence="2 3">
    <name type="scientific">Drosophila kikkawai</name>
    <name type="common">Fruit fly</name>
    <dbReference type="NCBI Taxonomy" id="30033"/>
    <lineage>
        <taxon>Eukaryota</taxon>
        <taxon>Metazoa</taxon>
        <taxon>Ecdysozoa</taxon>
        <taxon>Arthropoda</taxon>
        <taxon>Hexapoda</taxon>
        <taxon>Insecta</taxon>
        <taxon>Pterygota</taxon>
        <taxon>Neoptera</taxon>
        <taxon>Endopterygota</taxon>
        <taxon>Diptera</taxon>
        <taxon>Brachycera</taxon>
        <taxon>Muscomorpha</taxon>
        <taxon>Ephydroidea</taxon>
        <taxon>Drosophilidae</taxon>
        <taxon>Drosophila</taxon>
        <taxon>Sophophora</taxon>
    </lineage>
</organism>
<dbReference type="AlphaFoldDB" id="A0A6P4HXR1"/>
<dbReference type="OMA" id="SYDFPCI"/>
<sequence length="169" mass="17917">MLKQNHQTILLGLAALMVAFGYITTIQAASNSTGMDLGLISLSDTSDMCQYSPPLSYSCCQSVTVNMLNDTKKLCLTIKGSLLGGTVDLTATLDGASVGKFNLDVNKPPTVCLPLISMTGLNMCIKLKFSISISGAKICPNVYASFNTNDIMTYNFPCVQVGLDGVNLV</sequence>
<accession>A0A6P4HXR1</accession>
<dbReference type="RefSeq" id="XP_017020500.1">
    <property type="nucleotide sequence ID" value="XM_017165011.3"/>
</dbReference>
<dbReference type="Proteomes" id="UP001652661">
    <property type="component" value="Chromosome 3R"/>
</dbReference>
<feature type="domain" description="DUF4773" evidence="1">
    <location>
        <begin position="56"/>
        <end position="165"/>
    </location>
</feature>
<dbReference type="Pfam" id="PF15998">
    <property type="entry name" value="DUF4773"/>
    <property type="match status" value="1"/>
</dbReference>
<dbReference type="OrthoDB" id="5952164at2759"/>
<keyword evidence="2" id="KW-1185">Reference proteome</keyword>
<dbReference type="InterPro" id="IPR031941">
    <property type="entry name" value="DUF4773"/>
</dbReference>